<feature type="domain" description="Catalase core" evidence="4">
    <location>
        <begin position="51"/>
        <end position="357"/>
    </location>
</feature>
<dbReference type="SUPFAM" id="SSF56634">
    <property type="entry name" value="Heme-dependent catalase-like"/>
    <property type="match status" value="1"/>
</dbReference>
<dbReference type="PANTHER" id="PTHR11465:SF62">
    <property type="entry name" value="CATALASE T"/>
    <property type="match status" value="1"/>
</dbReference>
<reference evidence="5 6" key="1">
    <citation type="submission" date="2017-11" db="EMBL/GenBank/DDBJ databases">
        <title>Taxonomic description and genome sequences of Spirosoma HA7 sp. nov., isolated from pollen microhabitat of Corylus avellana.</title>
        <authorList>
            <person name="Ambika Manirajan B."/>
            <person name="Suarez C."/>
            <person name="Ratering S."/>
            <person name="Geissler-Plaum R."/>
            <person name="Cardinale M."/>
            <person name="Sylvia S."/>
        </authorList>
    </citation>
    <scope>NUCLEOTIDE SEQUENCE [LARGE SCALE GENOMIC DNA]</scope>
    <source>
        <strain evidence="5 6">HA7</strain>
    </source>
</reference>
<dbReference type="InterPro" id="IPR011614">
    <property type="entry name" value="Catalase_core"/>
</dbReference>
<accession>A0A2K8Z7H4</accession>
<dbReference type="PANTHER" id="PTHR11465">
    <property type="entry name" value="CATALASE"/>
    <property type="match status" value="1"/>
</dbReference>
<dbReference type="OrthoDB" id="255727at2"/>
<evidence type="ECO:0000259" key="4">
    <source>
        <dbReference type="SMART" id="SM01060"/>
    </source>
</evidence>
<dbReference type="GO" id="GO:0005737">
    <property type="term" value="C:cytoplasm"/>
    <property type="evidence" value="ECO:0007669"/>
    <property type="project" value="TreeGrafter"/>
</dbReference>
<dbReference type="InterPro" id="IPR024168">
    <property type="entry name" value="Catalase_SrpA-type_pred"/>
</dbReference>
<evidence type="ECO:0000256" key="1">
    <source>
        <dbReference type="PIRNR" id="PIRNR000296"/>
    </source>
</evidence>
<dbReference type="InterPro" id="IPR018028">
    <property type="entry name" value="Catalase"/>
</dbReference>
<evidence type="ECO:0000313" key="6">
    <source>
        <dbReference type="Proteomes" id="UP000232883"/>
    </source>
</evidence>
<dbReference type="Proteomes" id="UP000232883">
    <property type="component" value="Chromosome"/>
</dbReference>
<keyword evidence="1" id="KW-0575">Peroxidase</keyword>
<feature type="binding site" description="axial binding residue" evidence="3">
    <location>
        <position position="343"/>
    </location>
    <ligand>
        <name>heme</name>
        <dbReference type="ChEBI" id="CHEBI:30413"/>
    </ligand>
    <ligandPart>
        <name>Fe</name>
        <dbReference type="ChEBI" id="CHEBI:18248"/>
    </ligandPart>
</feature>
<dbReference type="GO" id="GO:0042542">
    <property type="term" value="P:response to hydrogen peroxide"/>
    <property type="evidence" value="ECO:0007669"/>
    <property type="project" value="TreeGrafter"/>
</dbReference>
<dbReference type="AlphaFoldDB" id="A0A2K8Z7H4"/>
<feature type="active site" evidence="2">
    <location>
        <position position="77"/>
    </location>
</feature>
<dbReference type="GO" id="GO:0020037">
    <property type="term" value="F:heme binding"/>
    <property type="evidence" value="ECO:0007669"/>
    <property type="project" value="InterPro"/>
</dbReference>
<evidence type="ECO:0000256" key="3">
    <source>
        <dbReference type="PIRSR" id="PIRSR000296-2"/>
    </source>
</evidence>
<dbReference type="GO" id="GO:0046872">
    <property type="term" value="F:metal ion binding"/>
    <property type="evidence" value="ECO:0007669"/>
    <property type="project" value="UniProtKB-KW"/>
</dbReference>
<dbReference type="GO" id="GO:0042744">
    <property type="term" value="P:hydrogen peroxide catabolic process"/>
    <property type="evidence" value="ECO:0007669"/>
    <property type="project" value="TreeGrafter"/>
</dbReference>
<dbReference type="Gene3D" id="1.20.1280.120">
    <property type="match status" value="1"/>
</dbReference>
<organism evidence="5 6">
    <name type="scientific">Spirosoma pollinicola</name>
    <dbReference type="NCBI Taxonomy" id="2057025"/>
    <lineage>
        <taxon>Bacteria</taxon>
        <taxon>Pseudomonadati</taxon>
        <taxon>Bacteroidota</taxon>
        <taxon>Cytophagia</taxon>
        <taxon>Cytophagales</taxon>
        <taxon>Cytophagaceae</taxon>
        <taxon>Spirosoma</taxon>
    </lineage>
</organism>
<dbReference type="GO" id="GO:0004096">
    <property type="term" value="F:catalase activity"/>
    <property type="evidence" value="ECO:0007669"/>
    <property type="project" value="InterPro"/>
</dbReference>
<keyword evidence="1 3" id="KW-0408">Iron</keyword>
<dbReference type="RefSeq" id="WP_100992321.1">
    <property type="nucleotide sequence ID" value="NZ_CP025096.1"/>
</dbReference>
<keyword evidence="1" id="KW-0560">Oxidoreductase</keyword>
<comment type="similarity">
    <text evidence="1">Belongs to the catalase family.</text>
</comment>
<protein>
    <recommendedName>
        <fullName evidence="1">Catalase-related peroxidase</fullName>
        <ecNumber evidence="1">1.11.1.-</ecNumber>
    </recommendedName>
</protein>
<dbReference type="KEGG" id="spir:CWM47_30335"/>
<comment type="function">
    <text evidence="1">Has an organic peroxide-dependent peroxidase activity.</text>
</comment>
<dbReference type="CDD" id="cd08153">
    <property type="entry name" value="srpA_like"/>
    <property type="match status" value="1"/>
</dbReference>
<dbReference type="SMART" id="SM01060">
    <property type="entry name" value="Catalase"/>
    <property type="match status" value="1"/>
</dbReference>
<keyword evidence="1 3" id="KW-0479">Metal-binding</keyword>
<sequence>MQLLLFTPNKLTGVSRSSKRSFLNVAMLLITLMPGSGNRVIAQDGNAGIKSTTKATPIQVVDMFHTAFGKHDSRAVHAKGFILAGSFTPAPEARTLTKAAHLQGSSLPVLVRFSDFTGIPDIPDTVGASHPRGMAIKFQMPENQSTDIIFHSFNGFPVSTTDEFKVMLEAIGANREGNPAPLNQFLAKHPIAKTFLTTQKPFTPSWGTLAYFGVNSFKFTNKAGQSQFIRYQIIPEAGEQFLTAQQVAKLGPNYLQEEIKERVANKPVVFKLYAQVAQKGDKIEDPSIAWPDSRKRVLLGTVTITKVAANTVAEDKTLFFNPNNIPEGINLADPMLLDRARAYPISVGGRQGAFEVN</sequence>
<proteinExistence type="inferred from homology"/>
<gene>
    <name evidence="5" type="ORF">CWM47_30335</name>
</gene>
<keyword evidence="6" id="KW-1185">Reference proteome</keyword>
<dbReference type="EC" id="1.11.1.-" evidence="1"/>
<evidence type="ECO:0000313" key="5">
    <source>
        <dbReference type="EMBL" id="AUD05769.1"/>
    </source>
</evidence>
<dbReference type="InterPro" id="IPR020835">
    <property type="entry name" value="Catalase_sf"/>
</dbReference>
<evidence type="ECO:0000256" key="2">
    <source>
        <dbReference type="PIRSR" id="PIRSR000296-1"/>
    </source>
</evidence>
<dbReference type="Pfam" id="PF00199">
    <property type="entry name" value="Catalase"/>
    <property type="match status" value="1"/>
</dbReference>
<comment type="cofactor">
    <cofactor evidence="1">
        <name>heme</name>
        <dbReference type="ChEBI" id="CHEBI:30413"/>
    </cofactor>
</comment>
<name>A0A2K8Z7H4_9BACT</name>
<dbReference type="Gene3D" id="2.40.180.10">
    <property type="entry name" value="Catalase core domain"/>
    <property type="match status" value="1"/>
</dbReference>
<dbReference type="PIRSF" id="PIRSF000296">
    <property type="entry name" value="SrpA"/>
    <property type="match status" value="1"/>
</dbReference>
<dbReference type="PROSITE" id="PS51402">
    <property type="entry name" value="CATALASE_3"/>
    <property type="match status" value="1"/>
</dbReference>
<keyword evidence="1 3" id="KW-0349">Heme</keyword>
<dbReference type="EMBL" id="CP025096">
    <property type="protein sequence ID" value="AUD05769.1"/>
    <property type="molecule type" value="Genomic_DNA"/>
</dbReference>